<evidence type="ECO:0000256" key="4">
    <source>
        <dbReference type="ARBA" id="ARBA00022840"/>
    </source>
</evidence>
<feature type="region of interest" description="Disordered" evidence="6">
    <location>
        <begin position="689"/>
        <end position="719"/>
    </location>
</feature>
<feature type="compositionally biased region" description="Low complexity" evidence="6">
    <location>
        <begin position="743"/>
        <end position="754"/>
    </location>
</feature>
<dbReference type="SUPFAM" id="SSF56091">
    <property type="entry name" value="DNA ligase/mRNA capping enzyme, catalytic domain"/>
    <property type="match status" value="1"/>
</dbReference>
<dbReference type="GeneID" id="34457116"/>
<feature type="domain" description="ATP-dependent DNA ligase family profile" evidence="7">
    <location>
        <begin position="392"/>
        <end position="535"/>
    </location>
</feature>
<keyword evidence="4" id="KW-0067">ATP-binding</keyword>
<dbReference type="InterPro" id="IPR012308">
    <property type="entry name" value="DNA_ligase_ATP-dep_N"/>
</dbReference>
<dbReference type="VEuPathDB" id="FungiDB:ASPGLDRAFT_129087"/>
<protein>
    <recommendedName>
        <fullName evidence="7">ATP-dependent DNA ligase family profile domain-containing protein</fullName>
    </recommendedName>
</protein>
<gene>
    <name evidence="8" type="ORF">ASPGLDRAFT_129087</name>
</gene>
<comment type="similarity">
    <text evidence="1">Belongs to the ATP-dependent DNA ligase family.</text>
</comment>
<keyword evidence="5" id="KW-0539">Nucleus</keyword>
<proteinExistence type="inferred from homology"/>
<dbReference type="InterPro" id="IPR012340">
    <property type="entry name" value="NA-bd_OB-fold"/>
</dbReference>
<dbReference type="GO" id="GO:0006310">
    <property type="term" value="P:DNA recombination"/>
    <property type="evidence" value="ECO:0007669"/>
    <property type="project" value="InterPro"/>
</dbReference>
<reference evidence="9" key="1">
    <citation type="journal article" date="2017" name="Genome Biol.">
        <title>Comparative genomics reveals high biological diversity and specific adaptations in the industrially and medically important fungal genus Aspergillus.</title>
        <authorList>
            <person name="de Vries R.P."/>
            <person name="Riley R."/>
            <person name="Wiebenga A."/>
            <person name="Aguilar-Osorio G."/>
            <person name="Amillis S."/>
            <person name="Uchima C.A."/>
            <person name="Anderluh G."/>
            <person name="Asadollahi M."/>
            <person name="Askin M."/>
            <person name="Barry K."/>
            <person name="Battaglia E."/>
            <person name="Bayram O."/>
            <person name="Benocci T."/>
            <person name="Braus-Stromeyer S.A."/>
            <person name="Caldana C."/>
            <person name="Canovas D."/>
            <person name="Cerqueira G.C."/>
            <person name="Chen F."/>
            <person name="Chen W."/>
            <person name="Choi C."/>
            <person name="Clum A."/>
            <person name="Dos Santos R.A."/>
            <person name="Damasio A.R."/>
            <person name="Diallinas G."/>
            <person name="Emri T."/>
            <person name="Fekete E."/>
            <person name="Flipphi M."/>
            <person name="Freyberg S."/>
            <person name="Gallo A."/>
            <person name="Gournas C."/>
            <person name="Habgood R."/>
            <person name="Hainaut M."/>
            <person name="Harispe M.L."/>
            <person name="Henrissat B."/>
            <person name="Hilden K.S."/>
            <person name="Hope R."/>
            <person name="Hossain A."/>
            <person name="Karabika E."/>
            <person name="Karaffa L."/>
            <person name="Karanyi Z."/>
            <person name="Krasevec N."/>
            <person name="Kuo A."/>
            <person name="Kusch H."/>
            <person name="LaButti K."/>
            <person name="Lagendijk E.L."/>
            <person name="Lapidus A."/>
            <person name="Levasseur A."/>
            <person name="Lindquist E."/>
            <person name="Lipzen A."/>
            <person name="Logrieco A.F."/>
            <person name="MacCabe A."/>
            <person name="Maekelae M.R."/>
            <person name="Malavazi I."/>
            <person name="Melin P."/>
            <person name="Meyer V."/>
            <person name="Mielnichuk N."/>
            <person name="Miskei M."/>
            <person name="Molnar A.P."/>
            <person name="Mule G."/>
            <person name="Ngan C.Y."/>
            <person name="Orejas M."/>
            <person name="Orosz E."/>
            <person name="Ouedraogo J.P."/>
            <person name="Overkamp K.M."/>
            <person name="Park H.-S."/>
            <person name="Perrone G."/>
            <person name="Piumi F."/>
            <person name="Punt P.J."/>
            <person name="Ram A.F."/>
            <person name="Ramon A."/>
            <person name="Rauscher S."/>
            <person name="Record E."/>
            <person name="Riano-Pachon D.M."/>
            <person name="Robert V."/>
            <person name="Roehrig J."/>
            <person name="Ruller R."/>
            <person name="Salamov A."/>
            <person name="Salih N.S."/>
            <person name="Samson R.A."/>
            <person name="Sandor E."/>
            <person name="Sanguinetti M."/>
            <person name="Schuetze T."/>
            <person name="Sepcic K."/>
            <person name="Shelest E."/>
            <person name="Sherlock G."/>
            <person name="Sophianopoulou V."/>
            <person name="Squina F.M."/>
            <person name="Sun H."/>
            <person name="Susca A."/>
            <person name="Todd R.B."/>
            <person name="Tsang A."/>
            <person name="Unkles S.E."/>
            <person name="van de Wiele N."/>
            <person name="van Rossen-Uffink D."/>
            <person name="Oliveira J.V."/>
            <person name="Vesth T.C."/>
            <person name="Visser J."/>
            <person name="Yu J.-H."/>
            <person name="Zhou M."/>
            <person name="Andersen M.R."/>
            <person name="Archer D.B."/>
            <person name="Baker S.E."/>
            <person name="Benoit I."/>
            <person name="Brakhage A.A."/>
            <person name="Braus G.H."/>
            <person name="Fischer R."/>
            <person name="Frisvad J.C."/>
            <person name="Goldman G.H."/>
            <person name="Houbraken J."/>
            <person name="Oakley B."/>
            <person name="Pocsi I."/>
            <person name="Scazzocchio C."/>
            <person name="Seiboth B."/>
            <person name="vanKuyk P.A."/>
            <person name="Wortman J."/>
            <person name="Dyer P.S."/>
            <person name="Grigoriev I.V."/>
        </authorList>
    </citation>
    <scope>NUCLEOTIDE SEQUENCE [LARGE SCALE GENOMIC DNA]</scope>
    <source>
        <strain evidence="9">CBS 516.65</strain>
    </source>
</reference>
<keyword evidence="9" id="KW-1185">Reference proteome</keyword>
<dbReference type="GO" id="GO:0006303">
    <property type="term" value="P:double-strand break repair via nonhomologous end joining"/>
    <property type="evidence" value="ECO:0007669"/>
    <property type="project" value="TreeGrafter"/>
</dbReference>
<evidence type="ECO:0000313" key="8">
    <source>
        <dbReference type="EMBL" id="OJJ83285.1"/>
    </source>
</evidence>
<dbReference type="Gene3D" id="3.30.470.30">
    <property type="entry name" value="DNA ligase/mRNA capping enzyme"/>
    <property type="match status" value="1"/>
</dbReference>
<dbReference type="RefSeq" id="XP_022399983.1">
    <property type="nucleotide sequence ID" value="XM_022540855.1"/>
</dbReference>
<dbReference type="PANTHER" id="PTHR45997">
    <property type="entry name" value="DNA LIGASE 4"/>
    <property type="match status" value="1"/>
</dbReference>
<keyword evidence="2" id="KW-0436">Ligase</keyword>
<accession>A0A1L9VHE7</accession>
<organism evidence="8 9">
    <name type="scientific">Aspergillus glaucus CBS 516.65</name>
    <dbReference type="NCBI Taxonomy" id="1160497"/>
    <lineage>
        <taxon>Eukaryota</taxon>
        <taxon>Fungi</taxon>
        <taxon>Dikarya</taxon>
        <taxon>Ascomycota</taxon>
        <taxon>Pezizomycotina</taxon>
        <taxon>Eurotiomycetes</taxon>
        <taxon>Eurotiomycetidae</taxon>
        <taxon>Eurotiales</taxon>
        <taxon>Aspergillaceae</taxon>
        <taxon>Aspergillus</taxon>
        <taxon>Aspergillus subgen. Aspergillus</taxon>
    </lineage>
</organism>
<dbReference type="InterPro" id="IPR012310">
    <property type="entry name" value="DNA_ligase_ATP-dep_cent"/>
</dbReference>
<evidence type="ECO:0000256" key="6">
    <source>
        <dbReference type="SAM" id="MobiDB-lite"/>
    </source>
</evidence>
<dbReference type="GO" id="GO:0003910">
    <property type="term" value="F:DNA ligase (ATP) activity"/>
    <property type="evidence" value="ECO:0007669"/>
    <property type="project" value="InterPro"/>
</dbReference>
<dbReference type="PANTHER" id="PTHR45997:SF2">
    <property type="entry name" value="ATP DEPENDENT DNA LIGASE DOMAIN PROTEIN (AFU_ORTHOLOGUE AFUA_5G02430)"/>
    <property type="match status" value="1"/>
</dbReference>
<evidence type="ECO:0000256" key="2">
    <source>
        <dbReference type="ARBA" id="ARBA00022598"/>
    </source>
</evidence>
<dbReference type="GO" id="GO:0003677">
    <property type="term" value="F:DNA binding"/>
    <property type="evidence" value="ECO:0007669"/>
    <property type="project" value="InterPro"/>
</dbReference>
<dbReference type="Proteomes" id="UP000184300">
    <property type="component" value="Unassembled WGS sequence"/>
</dbReference>
<sequence length="1054" mass="118880">MGFKFSFLCDLLSNLDNTRVVKASTAAKNSDLDIKVVTRWFAQHEKRIHHKDTDQRALLSCLFPEKLPERVYWLQHTSLARVIGRCLLLGMSRREELERWRVSGGVDLGECVENVMRQAENHICDGQEVTVEEIDTVLIRLASRCKFSGSRVRRQHTAVDVEKCLGPLYRRMSSRDAKWLTRMILKSFSPVMLPVNYILRKFHFLLPSLFLFQDSFDSALDTLASEKISRFPPHPEPGLAQDLAAITLDCLNPKMGVKIGRPDYYKARSIKHCCRMVDRRRMSIERKYDGEYCQIHIDLSKHPNIQIFSKSGKDSTMDRSGIHEALRDALRIGSPKCKFSKRCILEGELLIWSDKHGRIMNFHKLRKFISRSGTFIGTENDSLPQPYEHLMVVFFDILALDDDVCLKKVHRQRRLLLKDVVQPIHGRADISEQQILDFSRPDSPYRLERIFAKGIVQLWEGFVLKGCEDPYFSIFPSNTNGTFGRWIKLKKDYIPGLGDTLDLALIGAKYEPRDVNALKRIPKLLWTHFFIGCLLNKNAVLQLGATPQFRVVDVIDHHCMSLQNMQILNQFGEFVACDPVSNPDSKFEYERANLPSMGVMFRTPFVVEMLGSGFEKPSGARYFALRFPRILKVHWDRTFQDATSFQELQQMAEKARSVTAEDDSSQEHWCKRLKLANGACQYINRESQNMLSESGSTSESDDEGSVETTNSTAMLPTPPCTHESGTAITNDHGNPIQIYMDNTAGTTSSTSVSGLRGNPLTENPNQSSYQKARPRKDNIRPDKLAASVYINDIEGNVTTKSHNAKVPAAPRPLKTNVDGASTNKTGYPTPTSASSTTRGQQFDLKSPLLTLPQYLCPSSTSDEYHPTNATRSPDDLLQAMTYHPRTTSQNQSLGLVLIPQPSTLGLEILNIIKSLSQSPRTVLKFPPTGKIFFLDSKVLNLGTGPEDTRFCLRATWENISNAYFYACVSWSTATAIAVTTAQPVRWRSSAIADEIPCTNPDDDITPTCLPILGQTKGFNISVGFEKEELCCLGEFVLIEPLVHVNGQTYTSECD</sequence>
<dbReference type="CDD" id="cd08039">
    <property type="entry name" value="Adenylation_DNA_ligase_Fungal"/>
    <property type="match status" value="1"/>
</dbReference>
<dbReference type="InterPro" id="IPR029710">
    <property type="entry name" value="LIG4"/>
</dbReference>
<evidence type="ECO:0000256" key="1">
    <source>
        <dbReference type="ARBA" id="ARBA00007572"/>
    </source>
</evidence>
<dbReference type="Pfam" id="PF04675">
    <property type="entry name" value="DNA_ligase_A_N"/>
    <property type="match status" value="1"/>
</dbReference>
<evidence type="ECO:0000256" key="5">
    <source>
        <dbReference type="ARBA" id="ARBA00023242"/>
    </source>
</evidence>
<evidence type="ECO:0000313" key="9">
    <source>
        <dbReference type="Proteomes" id="UP000184300"/>
    </source>
</evidence>
<evidence type="ECO:0000259" key="7">
    <source>
        <dbReference type="PROSITE" id="PS50160"/>
    </source>
</evidence>
<dbReference type="OrthoDB" id="2160351at2759"/>
<dbReference type="AlphaFoldDB" id="A0A1L9VHE7"/>
<dbReference type="GO" id="GO:0005524">
    <property type="term" value="F:ATP binding"/>
    <property type="evidence" value="ECO:0007669"/>
    <property type="project" value="UniProtKB-KW"/>
</dbReference>
<dbReference type="SUPFAM" id="SSF50249">
    <property type="entry name" value="Nucleic acid-binding proteins"/>
    <property type="match status" value="1"/>
</dbReference>
<dbReference type="GO" id="GO:0006297">
    <property type="term" value="P:nucleotide-excision repair, DNA gap filling"/>
    <property type="evidence" value="ECO:0007669"/>
    <property type="project" value="TreeGrafter"/>
</dbReference>
<dbReference type="STRING" id="1160497.A0A1L9VHE7"/>
<dbReference type="GO" id="GO:0032807">
    <property type="term" value="C:DNA ligase IV complex"/>
    <property type="evidence" value="ECO:0007669"/>
    <property type="project" value="TreeGrafter"/>
</dbReference>
<dbReference type="Gene3D" id="2.40.50.140">
    <property type="entry name" value="Nucleic acid-binding proteins"/>
    <property type="match status" value="1"/>
</dbReference>
<feature type="compositionally biased region" description="Polar residues" evidence="6">
    <location>
        <begin position="760"/>
        <end position="770"/>
    </location>
</feature>
<feature type="region of interest" description="Disordered" evidence="6">
    <location>
        <begin position="742"/>
        <end position="776"/>
    </location>
</feature>
<dbReference type="Pfam" id="PF01068">
    <property type="entry name" value="DNA_ligase_A_M"/>
    <property type="match status" value="1"/>
</dbReference>
<feature type="region of interest" description="Disordered" evidence="6">
    <location>
        <begin position="803"/>
        <end position="840"/>
    </location>
</feature>
<dbReference type="InterPro" id="IPR036599">
    <property type="entry name" value="DNA_ligase_N_sf"/>
</dbReference>
<evidence type="ECO:0000256" key="3">
    <source>
        <dbReference type="ARBA" id="ARBA00022741"/>
    </source>
</evidence>
<dbReference type="Gene3D" id="1.10.3260.10">
    <property type="entry name" value="DNA ligase, ATP-dependent, N-terminal domain"/>
    <property type="match status" value="1"/>
</dbReference>
<feature type="compositionally biased region" description="Polar residues" evidence="6">
    <location>
        <begin position="818"/>
        <end position="840"/>
    </location>
</feature>
<dbReference type="PROSITE" id="PS50160">
    <property type="entry name" value="DNA_LIGASE_A3"/>
    <property type="match status" value="1"/>
</dbReference>
<keyword evidence="3" id="KW-0547">Nucleotide-binding</keyword>
<dbReference type="EMBL" id="KV878900">
    <property type="protein sequence ID" value="OJJ83285.1"/>
    <property type="molecule type" value="Genomic_DNA"/>
</dbReference>
<name>A0A1L9VHE7_ASPGL</name>